<feature type="active site" evidence="5">
    <location>
        <position position="197"/>
    </location>
</feature>
<dbReference type="GO" id="GO:0005975">
    <property type="term" value="P:carbohydrate metabolic process"/>
    <property type="evidence" value="ECO:0007669"/>
    <property type="project" value="UniProtKB-UniRule"/>
</dbReference>
<protein>
    <recommendedName>
        <fullName evidence="3">Mannose-6-phosphate isomerase</fullName>
        <ecNumber evidence="3">5.3.1.8</ecNumber>
    </recommendedName>
</protein>
<dbReference type="EC" id="5.3.1.8" evidence="3"/>
<feature type="domain" description="Phosphomannose isomerase type I catalytic" evidence="6">
    <location>
        <begin position="15"/>
        <end position="111"/>
    </location>
</feature>
<comment type="catalytic activity">
    <reaction evidence="3">
        <text>D-mannose 6-phosphate = D-fructose 6-phosphate</text>
        <dbReference type="Rhea" id="RHEA:12356"/>
        <dbReference type="ChEBI" id="CHEBI:58735"/>
        <dbReference type="ChEBI" id="CHEBI:61527"/>
        <dbReference type="EC" id="5.3.1.8"/>
    </reaction>
</comment>
<name>A0A1U9K4A6_9BACL</name>
<dbReference type="PIRSF" id="PIRSF036894">
    <property type="entry name" value="PMI_Firm_short"/>
    <property type="match status" value="1"/>
</dbReference>
<evidence type="ECO:0000259" key="6">
    <source>
        <dbReference type="Pfam" id="PF20511"/>
    </source>
</evidence>
<gene>
    <name evidence="8" type="ORF">B0W44_02860</name>
</gene>
<dbReference type="SUPFAM" id="SSF51182">
    <property type="entry name" value="RmlC-like cupins"/>
    <property type="match status" value="1"/>
</dbReference>
<dbReference type="InterPro" id="IPR011051">
    <property type="entry name" value="RmlC_Cupin_sf"/>
</dbReference>
<dbReference type="EMBL" id="CP019699">
    <property type="protein sequence ID" value="AQS54866.1"/>
    <property type="molecule type" value="Genomic_DNA"/>
</dbReference>
<keyword evidence="1 3" id="KW-0479">Metal-binding</keyword>
<feature type="binding site" evidence="4">
    <location>
        <position position="177"/>
    </location>
    <ligand>
        <name>Zn(2+)</name>
        <dbReference type="ChEBI" id="CHEBI:29105"/>
    </ligand>
</feature>
<dbReference type="KEGG" id="ntr:B0W44_02860"/>
<dbReference type="InterPro" id="IPR014710">
    <property type="entry name" value="RmlC-like_jellyroll"/>
</dbReference>
<reference evidence="8 9" key="1">
    <citation type="journal article" date="2015" name="Int. J. Syst. Evol. Microbiol.">
        <title>Novibacillus thermophilus gen. nov., sp. nov., a Gram-staining-negative and moderately thermophilic member of the family Thermoactinomycetaceae.</title>
        <authorList>
            <person name="Yang G."/>
            <person name="Chen J."/>
            <person name="Zhou S."/>
        </authorList>
    </citation>
    <scope>NUCLEOTIDE SEQUENCE [LARGE SCALE GENOMIC DNA]</scope>
    <source>
        <strain evidence="8 9">SG-1</strain>
    </source>
</reference>
<keyword evidence="2 3" id="KW-0862">Zinc</keyword>
<dbReference type="Proteomes" id="UP000188603">
    <property type="component" value="Chromosome"/>
</dbReference>
<feature type="binding site" evidence="4">
    <location>
        <position position="103"/>
    </location>
    <ligand>
        <name>Zn(2+)</name>
        <dbReference type="ChEBI" id="CHEBI:29105"/>
    </ligand>
</feature>
<dbReference type="Pfam" id="PF20511">
    <property type="entry name" value="PMI_typeI_cat"/>
    <property type="match status" value="1"/>
</dbReference>
<accession>A0A1U9K4A6</accession>
<dbReference type="AlphaFoldDB" id="A0A1U9K4A6"/>
<evidence type="ECO:0000313" key="8">
    <source>
        <dbReference type="EMBL" id="AQS54866.1"/>
    </source>
</evidence>
<dbReference type="InterPro" id="IPR014628">
    <property type="entry name" value="Man6P_isomerase_Firm_short"/>
</dbReference>
<dbReference type="InterPro" id="IPR046457">
    <property type="entry name" value="PMI_typeI_cat"/>
</dbReference>
<dbReference type="GO" id="GO:0004476">
    <property type="term" value="F:mannose-6-phosphate isomerase activity"/>
    <property type="evidence" value="ECO:0007669"/>
    <property type="project" value="UniProtKB-UniRule"/>
</dbReference>
<evidence type="ECO:0000259" key="7">
    <source>
        <dbReference type="Pfam" id="PF21621"/>
    </source>
</evidence>
<keyword evidence="9" id="KW-1185">Reference proteome</keyword>
<dbReference type="InterPro" id="IPR051804">
    <property type="entry name" value="Carb_Metab_Reg_Kinase/Isom"/>
</dbReference>
<sequence>MDLSSLHSYPLKFRPIAKERVWGGDRLAPFFQLDENGKIGEVWTLSGHPHGTSVCVNGPLAGQTLPDIVAQYPGFYLGRTDRDCFPLLVKFIHAEQDLSVQIHPDDAYAQKHEGDYGKTEAWYIVEADPGATVHYGHTFPNRTTYEKAVREGTVKDYLRYVEVAADDFIFVPSRTLHAIMGGVMLIEVQQTSDVTYRVYDWDRVDSNGKPRELHTDQAADVLRYEAQTVPDERHIVFDTAEVVQEHLIQCAYFTIDKWELSAPHAVPLGKKGQPDVLICAQGKGLLAYDGGHALPISQGDTLLVPANLDVYEVEPHGEITLLRAYY</sequence>
<dbReference type="GO" id="GO:0008270">
    <property type="term" value="F:zinc ion binding"/>
    <property type="evidence" value="ECO:0007669"/>
    <property type="project" value="UniProtKB-UniRule"/>
</dbReference>
<keyword evidence="3" id="KW-0413">Isomerase</keyword>
<dbReference type="PANTHER" id="PTHR42742:SF3">
    <property type="entry name" value="FRUCTOKINASE"/>
    <property type="match status" value="1"/>
</dbReference>
<feature type="domain" description="Mannose-6-phosphate isomerase cupin" evidence="7">
    <location>
        <begin position="246"/>
        <end position="319"/>
    </location>
</feature>
<evidence type="ECO:0000256" key="5">
    <source>
        <dbReference type="PIRSR" id="PIRSR036894-2"/>
    </source>
</evidence>
<dbReference type="Gene3D" id="2.60.120.10">
    <property type="entry name" value="Jelly Rolls"/>
    <property type="match status" value="2"/>
</dbReference>
<comment type="cofactor">
    <cofactor evidence="4">
        <name>Zn(2+)</name>
        <dbReference type="ChEBI" id="CHEBI:29105"/>
    </cofactor>
    <text evidence="4">Binds 1 zinc ion per subunit.</text>
</comment>
<dbReference type="STRING" id="1471761.B0W44_02860"/>
<proteinExistence type="inferred from homology"/>
<evidence type="ECO:0000256" key="4">
    <source>
        <dbReference type="PIRSR" id="PIRSR036894-1"/>
    </source>
</evidence>
<organism evidence="8 9">
    <name type="scientific">Novibacillus thermophilus</name>
    <dbReference type="NCBI Taxonomy" id="1471761"/>
    <lineage>
        <taxon>Bacteria</taxon>
        <taxon>Bacillati</taxon>
        <taxon>Bacillota</taxon>
        <taxon>Bacilli</taxon>
        <taxon>Bacillales</taxon>
        <taxon>Thermoactinomycetaceae</taxon>
        <taxon>Novibacillus</taxon>
    </lineage>
</organism>
<comment type="similarity">
    <text evidence="3">Belongs to the mannose-6-phosphate isomerase type 1 family.</text>
</comment>
<dbReference type="InterPro" id="IPR049071">
    <property type="entry name" value="MPI_cupin_dom"/>
</dbReference>
<dbReference type="PANTHER" id="PTHR42742">
    <property type="entry name" value="TRANSCRIPTIONAL REPRESSOR MPRA"/>
    <property type="match status" value="1"/>
</dbReference>
<dbReference type="CDD" id="cd07010">
    <property type="entry name" value="cupin_PMI_type_I_N_bac"/>
    <property type="match status" value="1"/>
</dbReference>
<dbReference type="OrthoDB" id="9808275at2"/>
<evidence type="ECO:0000256" key="3">
    <source>
        <dbReference type="PIRNR" id="PIRNR036894"/>
    </source>
</evidence>
<feature type="binding site" evidence="4">
    <location>
        <position position="120"/>
    </location>
    <ligand>
        <name>Zn(2+)</name>
        <dbReference type="ChEBI" id="CHEBI:29105"/>
    </ligand>
</feature>
<evidence type="ECO:0000256" key="1">
    <source>
        <dbReference type="ARBA" id="ARBA00022723"/>
    </source>
</evidence>
<dbReference type="Pfam" id="PF21621">
    <property type="entry name" value="MPI_cupin_dom"/>
    <property type="match status" value="1"/>
</dbReference>
<evidence type="ECO:0000256" key="2">
    <source>
        <dbReference type="ARBA" id="ARBA00022833"/>
    </source>
</evidence>
<evidence type="ECO:0000313" key="9">
    <source>
        <dbReference type="Proteomes" id="UP000188603"/>
    </source>
</evidence>